<dbReference type="AlphaFoldDB" id="A0A4V1QVU0"/>
<feature type="compositionally biased region" description="Basic and acidic residues" evidence="1">
    <location>
        <begin position="1"/>
        <end position="10"/>
    </location>
</feature>
<proteinExistence type="predicted"/>
<gene>
    <name evidence="2" type="ORF">ESZ91_00165</name>
</gene>
<dbReference type="Proteomes" id="UP000291269">
    <property type="component" value="Unassembled WGS sequence"/>
</dbReference>
<dbReference type="RefSeq" id="WP_129222919.1">
    <property type="nucleotide sequence ID" value="NZ_SDOZ01000001.1"/>
</dbReference>
<reference evidence="2 3" key="1">
    <citation type="journal article" date="2019" name="Gut">
        <title>Antibiotics-induced monodominance of a novel gut bacterial order.</title>
        <authorList>
            <person name="Hildebrand F."/>
            <person name="Moitinho-Silva L."/>
            <person name="Blasche S."/>
            <person name="Jahn M.T."/>
            <person name="Gossmann T.I."/>
            <person name="Heuerta-Cepas J."/>
            <person name="Hercog R."/>
            <person name="Luetge M."/>
            <person name="Bahram M."/>
            <person name="Pryszlak A."/>
            <person name="Alves R.J."/>
            <person name="Waszak S.M."/>
            <person name="Zhu A."/>
            <person name="Ye L."/>
            <person name="Costea P.I."/>
            <person name="Aalvink S."/>
            <person name="Belzer C."/>
            <person name="Forslund S.K."/>
            <person name="Sunagawa S."/>
            <person name="Hentschel U."/>
            <person name="Merten C."/>
            <person name="Patil K.R."/>
            <person name="Benes V."/>
            <person name="Bork P."/>
        </authorList>
    </citation>
    <scope>NUCLEOTIDE SEQUENCE [LARGE SCALE GENOMIC DNA]</scope>
    <source>
        <strain evidence="2 3">HDS1380</strain>
    </source>
</reference>
<evidence type="ECO:0000313" key="2">
    <source>
        <dbReference type="EMBL" id="RXZ63826.1"/>
    </source>
</evidence>
<protein>
    <submittedName>
        <fullName evidence="2">Uncharacterized protein</fullName>
    </submittedName>
</protein>
<feature type="region of interest" description="Disordered" evidence="1">
    <location>
        <begin position="1"/>
        <end position="29"/>
    </location>
</feature>
<accession>A0A4V1QVU0</accession>
<feature type="compositionally biased region" description="Acidic residues" evidence="1">
    <location>
        <begin position="11"/>
        <end position="21"/>
    </location>
</feature>
<evidence type="ECO:0000256" key="1">
    <source>
        <dbReference type="SAM" id="MobiDB-lite"/>
    </source>
</evidence>
<name>A0A4V1QVU0_9FIRM</name>
<dbReference type="EMBL" id="SDOZ01000001">
    <property type="protein sequence ID" value="RXZ63826.1"/>
    <property type="molecule type" value="Genomic_DNA"/>
</dbReference>
<comment type="caution">
    <text evidence="2">The sequence shown here is derived from an EMBL/GenBank/DDBJ whole genome shotgun (WGS) entry which is preliminary data.</text>
</comment>
<keyword evidence="3" id="KW-1185">Reference proteome</keyword>
<organism evidence="2 3">
    <name type="scientific">Candidatus Borkfalkia ceftriaxoniphila</name>
    <dbReference type="NCBI Taxonomy" id="2508949"/>
    <lineage>
        <taxon>Bacteria</taxon>
        <taxon>Bacillati</taxon>
        <taxon>Bacillota</taxon>
        <taxon>Clostridia</taxon>
        <taxon>Christensenellales</taxon>
        <taxon>Christensenellaceae</taxon>
        <taxon>Candidatus Borkfalkia</taxon>
    </lineage>
</organism>
<sequence>MKKENEKPVDEPDGAQEEETREETPEEKSRRECAVLMALCMEMSERISQSFAADQEFIALNKAIEGAYEEYRALMENGKHTKRARRELEKRQNELNYYCFYKDINAYLLTNPRAYACMLCKNKQLIPWENGEPICKYFLEQTEGNDDS</sequence>
<evidence type="ECO:0000313" key="3">
    <source>
        <dbReference type="Proteomes" id="UP000291269"/>
    </source>
</evidence>